<evidence type="ECO:0008006" key="2">
    <source>
        <dbReference type="Google" id="ProtNLM"/>
    </source>
</evidence>
<protein>
    <recommendedName>
        <fullName evidence="2">Alginate lyase domain-containing protein</fullName>
    </recommendedName>
</protein>
<dbReference type="InterPro" id="IPR029058">
    <property type="entry name" value="AB_hydrolase_fold"/>
</dbReference>
<dbReference type="EMBL" id="UINC01021528">
    <property type="protein sequence ID" value="SVA89263.1"/>
    <property type="molecule type" value="Genomic_DNA"/>
</dbReference>
<dbReference type="AlphaFoldDB" id="A0A381ZKH8"/>
<reference evidence="1" key="1">
    <citation type="submission" date="2018-05" db="EMBL/GenBank/DDBJ databases">
        <authorList>
            <person name="Lanie J.A."/>
            <person name="Ng W.-L."/>
            <person name="Kazmierczak K.M."/>
            <person name="Andrzejewski T.M."/>
            <person name="Davidsen T.M."/>
            <person name="Wayne K.J."/>
            <person name="Tettelin H."/>
            <person name="Glass J.I."/>
            <person name="Rusch D."/>
            <person name="Podicherti R."/>
            <person name="Tsui H.-C.T."/>
            <person name="Winkler M.E."/>
        </authorList>
    </citation>
    <scope>NUCLEOTIDE SEQUENCE</scope>
</reference>
<name>A0A381ZKH8_9ZZZZ</name>
<dbReference type="SUPFAM" id="SSF48230">
    <property type="entry name" value="Chondroitin AC/alginate lyase"/>
    <property type="match status" value="1"/>
</dbReference>
<organism evidence="1">
    <name type="scientific">marine metagenome</name>
    <dbReference type="NCBI Taxonomy" id="408172"/>
    <lineage>
        <taxon>unclassified sequences</taxon>
        <taxon>metagenomes</taxon>
        <taxon>ecological metagenomes</taxon>
    </lineage>
</organism>
<evidence type="ECO:0000313" key="1">
    <source>
        <dbReference type="EMBL" id="SVA89263.1"/>
    </source>
</evidence>
<sequence>MKKIIFILIAICFFSSNTYADHKGWPHGKKWAYNCAKTTECNIIIENINKQPKLFIGKSVYSGNNKAINIADKGKPIKPNKMVGIWGEDWKSSPTNDSNKILWDDFYDSMIYAPAIDDGNEIFLNEQFKNEVMDGGVVRPFRHSLSISHLLQSGKLEKLKEGLINGAKGKWLKELQSDPFLYQSGEYVDFQAYGNSLNWFYPTIIPLLEAHIVLQRNNMYTEEEFKIVHSWLEKRVWVLEQGPLDGLVSSAFDWNNFFEAANHESINKKVAYMLWGVADQNEIYFTAALNGFEDFYKSMRKKNGTFKNEHKKGDGANYGLQSGNFVGQSMIVMAVILQHQGIDVRKKYKKIEKFVKWASKSYKDPEELGYGGGNNDLRFLSNDPLKLNTVGWMYLWDKAFGTNYTESNNFPSEARTMTVYGIADASGLLNPSSHAEEIVKLPKDSVLSKSLDSSATTDGRWRGLAICDWDKEKWGGGEYELGNGKISGVIDFTISKGIMKATNRNYPGKGRFWFDWSGGGHKIQSFKISKKKIIFDDTTNGKYPTIWEGNLITNNTMDLSDEWDSCNAKLFRTEEIAFDSYSPKNILDYVDGVENDKKYTIPGLLTFPEGNEEKYPVMMMIVNSGCGYGHREFTYGVDIKNQGVATLEIDNCTPRGLNEDNPIARGNWLKLTPWMGTADALYALKFLQSHPKVEGDKIG</sequence>
<feature type="non-terminal residue" evidence="1">
    <location>
        <position position="699"/>
    </location>
</feature>
<accession>A0A381ZKH8</accession>
<dbReference type="Gene3D" id="3.40.50.1820">
    <property type="entry name" value="alpha/beta hydrolase"/>
    <property type="match status" value="1"/>
</dbReference>
<dbReference type="InterPro" id="IPR008929">
    <property type="entry name" value="Chondroitin_lyas"/>
</dbReference>
<proteinExistence type="predicted"/>
<gene>
    <name evidence="1" type="ORF">METZ01_LOCUS142117</name>
</gene>
<dbReference type="Gene3D" id="1.50.10.100">
    <property type="entry name" value="Chondroitin AC/alginate lyase"/>
    <property type="match status" value="1"/>
</dbReference>